<dbReference type="EMBL" id="FZOD01000016">
    <property type="protein sequence ID" value="SNS79489.1"/>
    <property type="molecule type" value="Genomic_DNA"/>
</dbReference>
<keyword evidence="3" id="KW-1185">Reference proteome</keyword>
<proteinExistence type="predicted"/>
<dbReference type="OrthoDB" id="3535027at2"/>
<evidence type="ECO:0008006" key="4">
    <source>
        <dbReference type="Google" id="ProtNLM"/>
    </source>
</evidence>
<evidence type="ECO:0000313" key="2">
    <source>
        <dbReference type="EMBL" id="SNS79489.1"/>
    </source>
</evidence>
<dbReference type="AlphaFoldDB" id="A0A239HDK6"/>
<accession>A0A239HDK6</accession>
<feature type="region of interest" description="Disordered" evidence="1">
    <location>
        <begin position="1"/>
        <end position="33"/>
    </location>
</feature>
<sequence length="138" mass="14591">MRDSEFGTPPPELELRKDWPGLDAAGRKAGPDVDHTQIRKIAQALRSELAALKGGAPASMSATWSGPGTLGEISGLGNVGPAETGTWETADYFGQNVTQAYTVLNGKYQALAEQYEALVVAIEKAVENYEKGHDASSA</sequence>
<evidence type="ECO:0000313" key="3">
    <source>
        <dbReference type="Proteomes" id="UP000198282"/>
    </source>
</evidence>
<reference evidence="2 3" key="1">
    <citation type="submission" date="2017-06" db="EMBL/GenBank/DDBJ databases">
        <authorList>
            <person name="Kim H.J."/>
            <person name="Triplett B.A."/>
        </authorList>
    </citation>
    <scope>NUCLEOTIDE SEQUENCE [LARGE SCALE GENOMIC DNA]</scope>
    <source>
        <strain evidence="2 3">CGMCC 4.2132</strain>
    </source>
</reference>
<protein>
    <recommendedName>
        <fullName evidence="4">PE family protein</fullName>
    </recommendedName>
</protein>
<evidence type="ECO:0000256" key="1">
    <source>
        <dbReference type="SAM" id="MobiDB-lite"/>
    </source>
</evidence>
<dbReference type="RefSeq" id="WP_089208484.1">
    <property type="nucleotide sequence ID" value="NZ_FZOD01000016.1"/>
</dbReference>
<feature type="compositionally biased region" description="Basic and acidic residues" evidence="1">
    <location>
        <begin position="13"/>
        <end position="33"/>
    </location>
</feature>
<name>A0A239HDK6_9ACTN</name>
<gene>
    <name evidence="2" type="ORF">SAMN05216276_101676</name>
</gene>
<organism evidence="2 3">
    <name type="scientific">Streptosporangium subroseum</name>
    <dbReference type="NCBI Taxonomy" id="106412"/>
    <lineage>
        <taxon>Bacteria</taxon>
        <taxon>Bacillati</taxon>
        <taxon>Actinomycetota</taxon>
        <taxon>Actinomycetes</taxon>
        <taxon>Streptosporangiales</taxon>
        <taxon>Streptosporangiaceae</taxon>
        <taxon>Streptosporangium</taxon>
    </lineage>
</organism>
<dbReference type="Proteomes" id="UP000198282">
    <property type="component" value="Unassembled WGS sequence"/>
</dbReference>